<evidence type="ECO:0000256" key="1">
    <source>
        <dbReference type="ARBA" id="ARBA00004861"/>
    </source>
</evidence>
<dbReference type="Pfam" id="PF00215">
    <property type="entry name" value="OMPdecase"/>
    <property type="match status" value="1"/>
</dbReference>
<evidence type="ECO:0000256" key="3">
    <source>
        <dbReference type="ARBA" id="ARBA00022793"/>
    </source>
</evidence>
<feature type="domain" description="Orotidine 5'-phosphate decarboxylase" evidence="9">
    <location>
        <begin position="20"/>
        <end position="289"/>
    </location>
</feature>
<dbReference type="GO" id="GO:0044205">
    <property type="term" value="P:'de novo' UMP biosynthetic process"/>
    <property type="evidence" value="ECO:0007669"/>
    <property type="project" value="UniProtKB-UniRule"/>
</dbReference>
<dbReference type="AlphaFoldDB" id="A0AAE3GFC4"/>
<dbReference type="PANTHER" id="PTHR43375">
    <property type="entry name" value="OROTIDINE 5'-PHOSPHATE DECARBOXYLASE"/>
    <property type="match status" value="1"/>
</dbReference>
<evidence type="ECO:0000259" key="9">
    <source>
        <dbReference type="SMART" id="SM00934"/>
    </source>
</evidence>
<gene>
    <name evidence="7" type="primary">pyrF</name>
    <name evidence="10" type="ORF">LX83_003551</name>
</gene>
<evidence type="ECO:0000313" key="11">
    <source>
        <dbReference type="Proteomes" id="UP001206128"/>
    </source>
</evidence>
<dbReference type="CDD" id="cd04725">
    <property type="entry name" value="OMP_decarboxylase_like"/>
    <property type="match status" value="1"/>
</dbReference>
<feature type="active site" description="Proton donor" evidence="7">
    <location>
        <position position="99"/>
    </location>
</feature>
<evidence type="ECO:0000256" key="5">
    <source>
        <dbReference type="ARBA" id="ARBA00023239"/>
    </source>
</evidence>
<evidence type="ECO:0000256" key="7">
    <source>
        <dbReference type="HAMAP-Rule" id="MF_01215"/>
    </source>
</evidence>
<dbReference type="InterPro" id="IPR001754">
    <property type="entry name" value="OMPdeCOase_dom"/>
</dbReference>
<dbReference type="PROSITE" id="PS00156">
    <property type="entry name" value="OMPDECASE"/>
    <property type="match status" value="1"/>
</dbReference>
<dbReference type="Gene3D" id="3.20.20.70">
    <property type="entry name" value="Aldolase class I"/>
    <property type="match status" value="1"/>
</dbReference>
<dbReference type="SUPFAM" id="SSF51366">
    <property type="entry name" value="Ribulose-phoshate binding barrel"/>
    <property type="match status" value="1"/>
</dbReference>
<dbReference type="InterPro" id="IPR011060">
    <property type="entry name" value="RibuloseP-bd_barrel"/>
</dbReference>
<dbReference type="SMART" id="SM00934">
    <property type="entry name" value="OMPdecase"/>
    <property type="match status" value="1"/>
</dbReference>
<feature type="region of interest" description="Disordered" evidence="8">
    <location>
        <begin position="172"/>
        <end position="191"/>
    </location>
</feature>
<comment type="similarity">
    <text evidence="2 7">Belongs to the OMP decarboxylase family. Type 2 subfamily.</text>
</comment>
<dbReference type="EMBL" id="JAMTCK010000007">
    <property type="protein sequence ID" value="MCP2166683.1"/>
    <property type="molecule type" value="Genomic_DNA"/>
</dbReference>
<dbReference type="EC" id="4.1.1.23" evidence="7"/>
<comment type="caution">
    <text evidence="10">The sequence shown here is derived from an EMBL/GenBank/DDBJ whole genome shotgun (WGS) entry which is preliminary data.</text>
</comment>
<dbReference type="NCBIfam" id="TIGR02127">
    <property type="entry name" value="pyrF_sub2"/>
    <property type="match status" value="1"/>
</dbReference>
<keyword evidence="3 7" id="KW-0210">Decarboxylase</keyword>
<reference evidence="10" key="1">
    <citation type="submission" date="2022-06" db="EMBL/GenBank/DDBJ databases">
        <title>Genomic Encyclopedia of Archaeal and Bacterial Type Strains, Phase II (KMG-II): from individual species to whole genera.</title>
        <authorList>
            <person name="Goeker M."/>
        </authorList>
    </citation>
    <scope>NUCLEOTIDE SEQUENCE</scope>
    <source>
        <strain evidence="10">DSM 43935</strain>
    </source>
</reference>
<evidence type="ECO:0000256" key="6">
    <source>
        <dbReference type="ARBA" id="ARBA00049157"/>
    </source>
</evidence>
<name>A0AAE3GFC4_9PSEU</name>
<evidence type="ECO:0000313" key="10">
    <source>
        <dbReference type="EMBL" id="MCP2166683.1"/>
    </source>
</evidence>
<proteinExistence type="inferred from homology"/>
<evidence type="ECO:0000256" key="2">
    <source>
        <dbReference type="ARBA" id="ARBA00008847"/>
    </source>
</evidence>
<dbReference type="Proteomes" id="UP001206128">
    <property type="component" value="Unassembled WGS sequence"/>
</dbReference>
<dbReference type="InterPro" id="IPR011995">
    <property type="entry name" value="OMPdecase_type-2"/>
</dbReference>
<dbReference type="HAMAP" id="MF_01215">
    <property type="entry name" value="OMPdecase_type2"/>
    <property type="match status" value="1"/>
</dbReference>
<comment type="pathway">
    <text evidence="1 7">Pyrimidine metabolism; UMP biosynthesis via de novo pathway; UMP from orotate: step 2/2.</text>
</comment>
<organism evidence="10 11">
    <name type="scientific">Goodfellowiella coeruleoviolacea</name>
    <dbReference type="NCBI Taxonomy" id="334858"/>
    <lineage>
        <taxon>Bacteria</taxon>
        <taxon>Bacillati</taxon>
        <taxon>Actinomycetota</taxon>
        <taxon>Actinomycetes</taxon>
        <taxon>Pseudonocardiales</taxon>
        <taxon>Pseudonocardiaceae</taxon>
        <taxon>Goodfellowiella</taxon>
    </lineage>
</organism>
<keyword evidence="11" id="KW-1185">Reference proteome</keyword>
<accession>A0AAE3GFC4</accession>
<dbReference type="GO" id="GO:0006207">
    <property type="term" value="P:'de novo' pyrimidine nucleobase biosynthetic process"/>
    <property type="evidence" value="ECO:0007669"/>
    <property type="project" value="InterPro"/>
</dbReference>
<protein>
    <recommendedName>
        <fullName evidence="7">Orotidine 5'-phosphate decarboxylase</fullName>
        <ecNumber evidence="7">4.1.1.23</ecNumber>
    </recommendedName>
    <alternativeName>
        <fullName evidence="7">OMP decarboxylase</fullName>
        <shortName evidence="7">OMPDCase</shortName>
        <shortName evidence="7">OMPdecase</shortName>
    </alternativeName>
</protein>
<keyword evidence="4 7" id="KW-0665">Pyrimidine biosynthesis</keyword>
<sequence>MVNPRPFGARLTEAVAARGPLCVGIDPHPGLLRDWGLSVDVAGLERFAMTCVAALAEDIAVLKPQSAFFEAFGSAGVAVLERVIAEARQAGTVVLLDAKRGDIGSTMAAYASAYLTDGSPLAADAVTLSPYLGFGSLEPALTAARASGRGVFVLAATSNPEAGELQGALVPADPPGPVAAPTSPGRAGPAGRSVAQSVVAAAAARNAGLTPLGDVGVVIGATLGRNGGDAPEFDLTGLNGPILAPGFGAQGATVADLARLFGDNLRHVLPTSSRDVLRHGPNEAALRDAALRTRDEVSALREGHG</sequence>
<evidence type="ECO:0000256" key="4">
    <source>
        <dbReference type="ARBA" id="ARBA00022975"/>
    </source>
</evidence>
<evidence type="ECO:0000256" key="8">
    <source>
        <dbReference type="SAM" id="MobiDB-lite"/>
    </source>
</evidence>
<dbReference type="InterPro" id="IPR013785">
    <property type="entry name" value="Aldolase_TIM"/>
</dbReference>
<dbReference type="GO" id="GO:0004590">
    <property type="term" value="F:orotidine-5'-phosphate decarboxylase activity"/>
    <property type="evidence" value="ECO:0007669"/>
    <property type="project" value="UniProtKB-UniRule"/>
</dbReference>
<keyword evidence="5 7" id="KW-0456">Lyase</keyword>
<dbReference type="InterPro" id="IPR018089">
    <property type="entry name" value="OMPdecase_AS"/>
</dbReference>
<dbReference type="PANTHER" id="PTHR43375:SF1">
    <property type="entry name" value="OROTIDINE 5'-PHOSPHATE DECARBOXYLASE"/>
    <property type="match status" value="1"/>
</dbReference>
<comment type="catalytic activity">
    <reaction evidence="6 7">
        <text>orotidine 5'-phosphate + H(+) = UMP + CO2</text>
        <dbReference type="Rhea" id="RHEA:11596"/>
        <dbReference type="ChEBI" id="CHEBI:15378"/>
        <dbReference type="ChEBI" id="CHEBI:16526"/>
        <dbReference type="ChEBI" id="CHEBI:57538"/>
        <dbReference type="ChEBI" id="CHEBI:57865"/>
        <dbReference type="EC" id="4.1.1.23"/>
    </reaction>
</comment>